<feature type="compositionally biased region" description="Polar residues" evidence="3">
    <location>
        <begin position="851"/>
        <end position="863"/>
    </location>
</feature>
<feature type="region of interest" description="Disordered" evidence="3">
    <location>
        <begin position="839"/>
        <end position="891"/>
    </location>
</feature>
<organism evidence="7 8">
    <name type="scientific">Sinocyclocheilus anshuiensis</name>
    <dbReference type="NCBI Taxonomy" id="1608454"/>
    <lineage>
        <taxon>Eukaryota</taxon>
        <taxon>Metazoa</taxon>
        <taxon>Chordata</taxon>
        <taxon>Craniata</taxon>
        <taxon>Vertebrata</taxon>
        <taxon>Euteleostomi</taxon>
        <taxon>Actinopterygii</taxon>
        <taxon>Neopterygii</taxon>
        <taxon>Teleostei</taxon>
        <taxon>Ostariophysi</taxon>
        <taxon>Cypriniformes</taxon>
        <taxon>Cyprinidae</taxon>
        <taxon>Cyprininae</taxon>
        <taxon>Sinocyclocheilus</taxon>
    </lineage>
</organism>
<dbReference type="GO" id="GO:0071526">
    <property type="term" value="P:semaphorin-plexin signaling pathway"/>
    <property type="evidence" value="ECO:0007669"/>
    <property type="project" value="TreeGrafter"/>
</dbReference>
<dbReference type="Gene3D" id="2.130.10.10">
    <property type="entry name" value="YVTN repeat-like/Quinoprotein amine dehydrogenase"/>
    <property type="match status" value="1"/>
</dbReference>
<evidence type="ECO:0000256" key="3">
    <source>
        <dbReference type="SAM" id="MobiDB-lite"/>
    </source>
</evidence>
<dbReference type="GO" id="GO:0007411">
    <property type="term" value="P:axon guidance"/>
    <property type="evidence" value="ECO:0007669"/>
    <property type="project" value="TreeGrafter"/>
</dbReference>
<dbReference type="SUPFAM" id="SSF101912">
    <property type="entry name" value="Sema domain"/>
    <property type="match status" value="1"/>
</dbReference>
<evidence type="ECO:0000256" key="5">
    <source>
        <dbReference type="SAM" id="SignalP"/>
    </source>
</evidence>
<gene>
    <name evidence="7" type="primary">LOC107692740</name>
</gene>
<feature type="domain" description="Sema" evidence="6">
    <location>
        <begin position="29"/>
        <end position="509"/>
    </location>
</feature>
<dbReference type="Pfam" id="PF01403">
    <property type="entry name" value="Sema"/>
    <property type="match status" value="1"/>
</dbReference>
<feature type="transmembrane region" description="Helical" evidence="4">
    <location>
        <begin position="584"/>
        <end position="607"/>
    </location>
</feature>
<sequence length="956" mass="106648">MGWRELMIDLLLLLLLVSHLEAVSFPEDNIPLDVVDRHYARQYPVFRGRPSGNESQHRLDFQLMTKIHDTLFIAGRDQVYLVSLRESYRNEIIPYRKLTWRSGQADRETCAMKGKHRDECHNFIKVLVPRNDDLVFICGTNGFNPMCRYYRLDNLEFDGEEISGLARCPFDAKQTNAALFADGKLYSATVADFLASDAVIYRSMGDGSALRTIKYDSKWLKEPHFLHAVDYGDFVYFFFREIAAEHNNLGKAVYSRVARICKNDMGGSQRVLEKHWTSFVKARLNCSVPGESFFYFDVLQAITDIIDINGVPSVVGVFTTQLNSIPGSAVCAFSMVDIENAFHGRFKEQKTPDSVWTPFPEEKLPKPRPGCCAGHGSAESYKTSIEFPDETLQFIKSHPLMDASVPSIGDEPWFTKTRVRYRLTALAVDNTAGPQKNYTVVFIGSEAGMVLKVLAKTSPLSLNDSILLEEIDVFNQAKYDDRRILSFHLDKDTHTLYVAFSSCVVRIPLSRCERHSSCQKSCIASRDPYCGWMAHGACERIPAAVESCSVINCASELTWYLAICVAGVWEIQAGESNQMVHMNILISCVLAAFLLGAFIAGMVVYCYRDAFLRTPRKIQKDAESAQSCTDSTGSFAKLNGLFDSPVKEYHPNMDTPKLYTNLLSNGREVPTTGDTKTMLLSGQPPELAALPTPESTPVLKQKSLQPIKNQWERAHGKISGSRKDGPPKSQQYIPSSPPPHSTVSNPHIPSAVVLPNATHENRAAFSTSGGPQAEKKIQNSDQHSSKSGRKDQRRTVDAKNTLNDLLKHLNESNPKAIMVEMPKSRQHLMLEPIVSPTEIPPKVPSREASLYSPSSCLPRNSPTKRLDVQRYHRSSSHLNRGGYMAPTPTPPTRLDSHGVPMAMTPSMSRQSSYSGHGSLPRTSIKRTASLKPDVPAKPNGFAPQTAQMRAVNKYSY</sequence>
<feature type="chain" id="PRO_5025597370" evidence="5">
    <location>
        <begin position="23"/>
        <end position="956"/>
    </location>
</feature>
<keyword evidence="5" id="KW-0732">Signal</keyword>
<evidence type="ECO:0000256" key="4">
    <source>
        <dbReference type="SAM" id="Phobius"/>
    </source>
</evidence>
<reference evidence="7" key="2">
    <citation type="submission" date="2025-09" db="UniProtKB">
        <authorList>
            <consortium name="Ensembl"/>
        </authorList>
    </citation>
    <scope>IDENTIFICATION</scope>
</reference>
<accession>A0A671LYM0</accession>
<dbReference type="PROSITE" id="PS51004">
    <property type="entry name" value="SEMA"/>
    <property type="match status" value="1"/>
</dbReference>
<dbReference type="GO" id="GO:0045499">
    <property type="term" value="F:chemorepellent activity"/>
    <property type="evidence" value="ECO:0007669"/>
    <property type="project" value="TreeGrafter"/>
</dbReference>
<dbReference type="InterPro" id="IPR001627">
    <property type="entry name" value="Semap_dom"/>
</dbReference>
<dbReference type="AlphaFoldDB" id="A0A671LYM0"/>
<dbReference type="InterPro" id="IPR015943">
    <property type="entry name" value="WD40/YVTN_repeat-like_dom_sf"/>
</dbReference>
<name>A0A671LYM0_9TELE</name>
<proteinExistence type="predicted"/>
<dbReference type="SMART" id="SM00630">
    <property type="entry name" value="Sema"/>
    <property type="match status" value="1"/>
</dbReference>
<feature type="region of interest" description="Disordered" evidence="3">
    <location>
        <begin position="903"/>
        <end position="956"/>
    </location>
</feature>
<keyword evidence="1" id="KW-0325">Glycoprotein</keyword>
<dbReference type="GO" id="GO:0005886">
    <property type="term" value="C:plasma membrane"/>
    <property type="evidence" value="ECO:0007669"/>
    <property type="project" value="TreeGrafter"/>
</dbReference>
<evidence type="ECO:0000313" key="7">
    <source>
        <dbReference type="Ensembl" id="ENSSANP00000023432.1"/>
    </source>
</evidence>
<feature type="region of interest" description="Disordered" evidence="3">
    <location>
        <begin position="762"/>
        <end position="797"/>
    </location>
</feature>
<feature type="region of interest" description="Disordered" evidence="3">
    <location>
        <begin position="685"/>
        <end position="749"/>
    </location>
</feature>
<feature type="compositionally biased region" description="Basic and acidic residues" evidence="3">
    <location>
        <begin position="788"/>
        <end position="797"/>
    </location>
</feature>
<dbReference type="Proteomes" id="UP000472260">
    <property type="component" value="Unassembled WGS sequence"/>
</dbReference>
<dbReference type="FunFam" id="2.130.10.10:FF:000013">
    <property type="entry name" value="semaphorin-6D isoform X2"/>
    <property type="match status" value="1"/>
</dbReference>
<dbReference type="Ensembl" id="ENSSANT00000024953.1">
    <property type="protein sequence ID" value="ENSSANP00000023432.1"/>
    <property type="gene ID" value="ENSSANG00000011925.1"/>
</dbReference>
<dbReference type="Gene3D" id="3.30.1680.10">
    <property type="entry name" value="ligand-binding face of the semaphorins, domain 2"/>
    <property type="match status" value="1"/>
</dbReference>
<evidence type="ECO:0000313" key="8">
    <source>
        <dbReference type="Proteomes" id="UP000472260"/>
    </source>
</evidence>
<dbReference type="InterPro" id="IPR027231">
    <property type="entry name" value="Semaphorin"/>
</dbReference>
<dbReference type="SUPFAM" id="SSF103575">
    <property type="entry name" value="Plexin repeat"/>
    <property type="match status" value="1"/>
</dbReference>
<keyword evidence="4" id="KW-1133">Transmembrane helix</keyword>
<feature type="compositionally biased region" description="Polar residues" evidence="3">
    <location>
        <begin position="905"/>
        <end position="915"/>
    </location>
</feature>
<keyword evidence="4" id="KW-0472">Membrane</keyword>
<keyword evidence="8" id="KW-1185">Reference proteome</keyword>
<dbReference type="GO" id="GO:0001755">
    <property type="term" value="P:neural crest cell migration"/>
    <property type="evidence" value="ECO:0007669"/>
    <property type="project" value="TreeGrafter"/>
</dbReference>
<dbReference type="InterPro" id="IPR036352">
    <property type="entry name" value="Semap_dom_sf"/>
</dbReference>
<reference evidence="7" key="1">
    <citation type="submission" date="2025-08" db="UniProtKB">
        <authorList>
            <consortium name="Ensembl"/>
        </authorList>
    </citation>
    <scope>IDENTIFICATION</scope>
</reference>
<keyword evidence="4" id="KW-0812">Transmembrane</keyword>
<dbReference type="PANTHER" id="PTHR11036:SF65">
    <property type="entry name" value="SEMAPHORIN-6D"/>
    <property type="match status" value="1"/>
</dbReference>
<feature type="compositionally biased region" description="Basic and acidic residues" evidence="3">
    <location>
        <begin position="710"/>
        <end position="726"/>
    </location>
</feature>
<dbReference type="PANTHER" id="PTHR11036">
    <property type="entry name" value="SEMAPHORIN"/>
    <property type="match status" value="1"/>
</dbReference>
<dbReference type="GO" id="GO:0030335">
    <property type="term" value="P:positive regulation of cell migration"/>
    <property type="evidence" value="ECO:0007669"/>
    <property type="project" value="TreeGrafter"/>
</dbReference>
<comment type="caution">
    <text evidence="2">Lacks conserved residue(s) required for the propagation of feature annotation.</text>
</comment>
<evidence type="ECO:0000256" key="2">
    <source>
        <dbReference type="PROSITE-ProRule" id="PRU00352"/>
    </source>
</evidence>
<dbReference type="GO" id="GO:0030215">
    <property type="term" value="F:semaphorin receptor binding"/>
    <property type="evidence" value="ECO:0007669"/>
    <property type="project" value="InterPro"/>
</dbReference>
<protein>
    <submittedName>
        <fullName evidence="7">Semaphorin-6D-like</fullName>
    </submittedName>
</protein>
<evidence type="ECO:0000256" key="1">
    <source>
        <dbReference type="ARBA" id="ARBA00023180"/>
    </source>
</evidence>
<feature type="signal peptide" evidence="5">
    <location>
        <begin position="1"/>
        <end position="22"/>
    </location>
</feature>
<evidence type="ECO:0000259" key="6">
    <source>
        <dbReference type="PROSITE" id="PS51004"/>
    </source>
</evidence>